<feature type="transmembrane region" description="Helical" evidence="11">
    <location>
        <begin position="426"/>
        <end position="445"/>
    </location>
</feature>
<keyword evidence="6 11" id="KW-1133">Transmembrane helix</keyword>
<feature type="transmembrane region" description="Helical" evidence="11">
    <location>
        <begin position="120"/>
        <end position="142"/>
    </location>
</feature>
<evidence type="ECO:0000313" key="13">
    <source>
        <dbReference type="Proteomes" id="UP000305792"/>
    </source>
</evidence>
<comment type="catalytic activity">
    <reaction evidence="11">
        <text>Na(+)(in) + 2 H(+)(out) = Na(+)(out) + 2 H(+)(in)</text>
        <dbReference type="Rhea" id="RHEA:29251"/>
        <dbReference type="ChEBI" id="CHEBI:15378"/>
        <dbReference type="ChEBI" id="CHEBI:29101"/>
    </reaction>
</comment>
<evidence type="ECO:0000256" key="11">
    <source>
        <dbReference type="HAMAP-Rule" id="MF_01844"/>
    </source>
</evidence>
<dbReference type="GO" id="GO:0005886">
    <property type="term" value="C:plasma membrane"/>
    <property type="evidence" value="ECO:0007669"/>
    <property type="project" value="UniProtKB-SubCell"/>
</dbReference>
<feature type="transmembrane region" description="Helical" evidence="11">
    <location>
        <begin position="235"/>
        <end position="265"/>
    </location>
</feature>
<dbReference type="Pfam" id="PF06965">
    <property type="entry name" value="Na_H_antiport_1"/>
    <property type="match status" value="1"/>
</dbReference>
<dbReference type="PANTHER" id="PTHR30341">
    <property type="entry name" value="SODIUM ION/PROTON ANTIPORTER NHAA-RELATED"/>
    <property type="match status" value="1"/>
</dbReference>
<feature type="transmembrane region" description="Helical" evidence="11">
    <location>
        <begin position="42"/>
        <end position="59"/>
    </location>
</feature>
<dbReference type="InterPro" id="IPR004670">
    <property type="entry name" value="NhaA"/>
</dbReference>
<evidence type="ECO:0000256" key="8">
    <source>
        <dbReference type="ARBA" id="ARBA00023065"/>
    </source>
</evidence>
<gene>
    <name evidence="11 12" type="primary">nhaA</name>
    <name evidence="12" type="ORF">E9998_12980</name>
</gene>
<dbReference type="OrthoDB" id="9808135at2"/>
<evidence type="ECO:0000256" key="1">
    <source>
        <dbReference type="ARBA" id="ARBA00004429"/>
    </source>
</evidence>
<dbReference type="InterPro" id="IPR023171">
    <property type="entry name" value="Na/H_antiporter_dom_sf"/>
</dbReference>
<dbReference type="PANTHER" id="PTHR30341:SF0">
    <property type="entry name" value="NA(+)_H(+) ANTIPORTER NHAA"/>
    <property type="match status" value="1"/>
</dbReference>
<evidence type="ECO:0000256" key="4">
    <source>
        <dbReference type="ARBA" id="ARBA00022475"/>
    </source>
</evidence>
<dbReference type="GO" id="GO:0015385">
    <property type="term" value="F:sodium:proton antiporter activity"/>
    <property type="evidence" value="ECO:0007669"/>
    <property type="project" value="UniProtKB-UniRule"/>
</dbReference>
<dbReference type="Gene3D" id="1.20.1530.10">
    <property type="entry name" value="Na+/H+ antiporter like domain"/>
    <property type="match status" value="1"/>
</dbReference>
<keyword evidence="7 11" id="KW-0915">Sodium</keyword>
<evidence type="ECO:0000256" key="10">
    <source>
        <dbReference type="ARBA" id="ARBA00023201"/>
    </source>
</evidence>
<proteinExistence type="inferred from homology"/>
<dbReference type="Pfam" id="PF11349">
    <property type="entry name" value="DUF3151"/>
    <property type="match status" value="1"/>
</dbReference>
<comment type="caution">
    <text evidence="12">The sequence shown here is derived from an EMBL/GenBank/DDBJ whole genome shotgun (WGS) entry which is preliminary data.</text>
</comment>
<evidence type="ECO:0000313" key="12">
    <source>
        <dbReference type="EMBL" id="THV27902.1"/>
    </source>
</evidence>
<sequence length="627" mass="66641">MPRSNEPWKSPIWRTEPAFLYSKRPIARFVARPTAEFLKIEPAAGVVLVVCAALAMLWANSPWAASYDAVWGLDITFQFGDFTLHHTLKDWINDGLMAVFFFVVGVEIKSEIVTGELRSLRNAVPPIAGAIGGMAVPALIYTAFNAGGPGAGGWGIPMATDIAFAVGVLALFGSRIPSGARVFLLTLAIVDDLGAIAVIAVFYTEQIAMPWLVAAGAIVLLAIGLRLLNVWSAPVYLVVGVALWVAMLESGVHATIAGVAMGLIISARPLLDPEIAHAEAQEMAKGGLTAEETERLVKLTRDAVAPAERLQHQNHRFSSFVVLPLFALANAGVALSGDLFATALTSAVTLGIVLGLVVGKLLGITAATWLVVKLGLGRLPTGTTWPLLAAVALVAGIGFTVALFITELAFRGGDAALLTDEGKIGVLVASLLAALLGSLAVHLTAPKRAHDDETDTGDDAVEGRAAAALGLSDCSHERSEPTVRPYSWRDAALAPQNLMSQPPATLMPEDDEARTYLDEHTPEDTVRRYPWFCAAWARLAKNALESGDDVTAYAFARTGYHRGLDQLRRSGWKGHGPIPWEHKPNRGFLKSLHQLSRSAAAIGESDEAARCAQFLRDSDPAAADALT</sequence>
<evidence type="ECO:0000256" key="2">
    <source>
        <dbReference type="ARBA" id="ARBA00022448"/>
    </source>
</evidence>
<dbReference type="RefSeq" id="WP_136530135.1">
    <property type="nucleotide sequence ID" value="NZ_STGX01000009.1"/>
</dbReference>
<evidence type="ECO:0000256" key="5">
    <source>
        <dbReference type="ARBA" id="ARBA00022692"/>
    </source>
</evidence>
<comment type="subcellular location">
    <subcellularLocation>
        <location evidence="1">Cell inner membrane</location>
        <topology evidence="1">Multi-pass membrane protein</topology>
    </subcellularLocation>
    <subcellularLocation>
        <location evidence="11">Cell membrane</location>
        <topology evidence="11">Multi-pass membrane protein</topology>
    </subcellularLocation>
</comment>
<keyword evidence="3 11" id="KW-0050">Antiport</keyword>
<evidence type="ECO:0000256" key="3">
    <source>
        <dbReference type="ARBA" id="ARBA00022449"/>
    </source>
</evidence>
<feature type="transmembrane region" description="Helical" evidence="11">
    <location>
        <begin position="182"/>
        <end position="203"/>
    </location>
</feature>
<dbReference type="InterPro" id="IPR014487">
    <property type="entry name" value="DUF3151"/>
</dbReference>
<dbReference type="GO" id="GO:0006885">
    <property type="term" value="P:regulation of pH"/>
    <property type="evidence" value="ECO:0007669"/>
    <property type="project" value="UniProtKB-UniRule"/>
</dbReference>
<reference evidence="12 13" key="1">
    <citation type="journal article" date="2018" name="Int. J. Syst. Evol. Microbiol.">
        <title>Glycomyces paridis sp. nov., isolated from the medicinal plant Paris polyphylla.</title>
        <authorList>
            <person name="Fang X.M."/>
            <person name="Bai J.L."/>
            <person name="Su J."/>
            <person name="Zhao L.L."/>
            <person name="Liu H.Y."/>
            <person name="Ma B.P."/>
            <person name="Zhang Y.Q."/>
            <person name="Yu L.Y."/>
        </authorList>
    </citation>
    <scope>NUCLEOTIDE SEQUENCE [LARGE SCALE GENOMIC DNA]</scope>
    <source>
        <strain evidence="12 13">CPCC 204357</strain>
    </source>
</reference>
<evidence type="ECO:0000256" key="7">
    <source>
        <dbReference type="ARBA" id="ARBA00023053"/>
    </source>
</evidence>
<comment type="similarity">
    <text evidence="11">Belongs to the NhaA Na(+)/H(+) (TC 2.A.33) antiporter family.</text>
</comment>
<feature type="transmembrane region" description="Helical" evidence="11">
    <location>
        <begin position="154"/>
        <end position="173"/>
    </location>
</feature>
<keyword evidence="4 11" id="KW-1003">Cell membrane</keyword>
<accession>A0A4S8PF17</accession>
<keyword evidence="2 11" id="KW-0813">Transport</keyword>
<name>A0A4S8PF17_9ACTN</name>
<organism evidence="12 13">
    <name type="scientific">Glycomyces paridis</name>
    <dbReference type="NCBI Taxonomy" id="2126555"/>
    <lineage>
        <taxon>Bacteria</taxon>
        <taxon>Bacillati</taxon>
        <taxon>Actinomycetota</taxon>
        <taxon>Actinomycetes</taxon>
        <taxon>Glycomycetales</taxon>
        <taxon>Glycomycetaceae</taxon>
        <taxon>Glycomyces</taxon>
    </lineage>
</organism>
<keyword evidence="9 11" id="KW-0472">Membrane</keyword>
<dbReference type="NCBIfam" id="TIGR00773">
    <property type="entry name" value="NhaA"/>
    <property type="match status" value="1"/>
</dbReference>
<feature type="transmembrane region" description="Helical" evidence="11">
    <location>
        <begin position="347"/>
        <end position="372"/>
    </location>
</feature>
<feature type="transmembrane region" description="Helical" evidence="11">
    <location>
        <begin position="91"/>
        <end position="108"/>
    </location>
</feature>
<dbReference type="HAMAP" id="MF_01844">
    <property type="entry name" value="NhaA"/>
    <property type="match status" value="1"/>
</dbReference>
<evidence type="ECO:0000256" key="6">
    <source>
        <dbReference type="ARBA" id="ARBA00022989"/>
    </source>
</evidence>
<dbReference type="AlphaFoldDB" id="A0A4S8PF17"/>
<comment type="function">
    <text evidence="11">Na(+)/H(+) antiporter that extrudes sodium in exchange for external protons.</text>
</comment>
<protein>
    <recommendedName>
        <fullName evidence="11">Na(+)/H(+) antiporter NhaA</fullName>
    </recommendedName>
    <alternativeName>
        <fullName evidence="11">Sodium/proton antiporter NhaA</fullName>
    </alternativeName>
</protein>
<feature type="transmembrane region" description="Helical" evidence="11">
    <location>
        <begin position="317"/>
        <end position="335"/>
    </location>
</feature>
<keyword evidence="8 11" id="KW-0406">Ion transport</keyword>
<evidence type="ECO:0000256" key="9">
    <source>
        <dbReference type="ARBA" id="ARBA00023136"/>
    </source>
</evidence>
<dbReference type="EMBL" id="STGX01000009">
    <property type="protein sequence ID" value="THV27902.1"/>
    <property type="molecule type" value="Genomic_DNA"/>
</dbReference>
<feature type="transmembrane region" description="Helical" evidence="11">
    <location>
        <begin position="384"/>
        <end position="405"/>
    </location>
</feature>
<keyword evidence="13" id="KW-1185">Reference proteome</keyword>
<feature type="transmembrane region" description="Helical" evidence="11">
    <location>
        <begin position="209"/>
        <end position="228"/>
    </location>
</feature>
<keyword evidence="5 11" id="KW-0812">Transmembrane</keyword>
<dbReference type="Proteomes" id="UP000305792">
    <property type="component" value="Unassembled WGS sequence"/>
</dbReference>
<keyword evidence="10 11" id="KW-0739">Sodium transport</keyword>